<keyword evidence="3" id="KW-0203">Cytokinin biosynthesis</keyword>
<dbReference type="GO" id="GO:0005524">
    <property type="term" value="F:ATP binding"/>
    <property type="evidence" value="ECO:0007669"/>
    <property type="project" value="UniProtKB-KW"/>
</dbReference>
<accession>A0A3Q7IUL5</accession>
<dbReference type="Gramene" id="Solyc11g028183.1.1">
    <property type="protein sequence ID" value="Solyc11g028183.1.1"/>
    <property type="gene ID" value="Solyc11g028183.1"/>
</dbReference>
<dbReference type="GO" id="GO:0009691">
    <property type="term" value="P:cytokinin biosynthetic process"/>
    <property type="evidence" value="ECO:0007669"/>
    <property type="project" value="UniProtKB-KW"/>
</dbReference>
<dbReference type="InterPro" id="IPR039657">
    <property type="entry name" value="Dimethylallyltransferase"/>
</dbReference>
<dbReference type="Gene3D" id="1.10.287.890">
    <property type="entry name" value="Crystal structure of tRNA isopentenylpyrophosphate transferase (bh2366) domain"/>
    <property type="match status" value="1"/>
</dbReference>
<dbReference type="PANTHER" id="PTHR11088">
    <property type="entry name" value="TRNA DIMETHYLALLYLTRANSFERASE"/>
    <property type="match status" value="1"/>
</dbReference>
<protein>
    <recommendedName>
        <fullName evidence="8">Adenylate isopentenyltransferase</fullName>
    </recommendedName>
</protein>
<name>A0A3Q7IUL5_SOLLC</name>
<dbReference type="Pfam" id="PF01715">
    <property type="entry name" value="IPPT"/>
    <property type="match status" value="1"/>
</dbReference>
<reference evidence="6" key="2">
    <citation type="submission" date="2019-01" db="UniProtKB">
        <authorList>
            <consortium name="EnsemblPlants"/>
        </authorList>
    </citation>
    <scope>IDENTIFICATION</scope>
    <source>
        <strain evidence="6">cv. Heinz 1706</strain>
    </source>
</reference>
<keyword evidence="2" id="KW-0808">Transferase</keyword>
<reference evidence="6" key="1">
    <citation type="journal article" date="2012" name="Nature">
        <title>The tomato genome sequence provides insights into fleshy fruit evolution.</title>
        <authorList>
            <consortium name="Tomato Genome Consortium"/>
        </authorList>
    </citation>
    <scope>NUCLEOTIDE SEQUENCE [LARGE SCALE GENOMIC DNA]</scope>
    <source>
        <strain evidence="6">cv. Heinz 1706</strain>
    </source>
</reference>
<sequence>VVYIEKILKTQRVSIIVGGSNSYIEKLVEDHMFMFKYKYGSCYIWIDVGRSILNRRVNMRVDKMANTGLVDEV</sequence>
<dbReference type="GO" id="GO:0016740">
    <property type="term" value="F:transferase activity"/>
    <property type="evidence" value="ECO:0007669"/>
    <property type="project" value="UniProtKB-KW"/>
</dbReference>
<keyword evidence="7" id="KW-1185">Reference proteome</keyword>
<dbReference type="Proteomes" id="UP000004994">
    <property type="component" value="Chromosome 11"/>
</dbReference>
<dbReference type="InterPro" id="IPR027417">
    <property type="entry name" value="P-loop_NTPase"/>
</dbReference>
<dbReference type="AlphaFoldDB" id="A0A3Q7IUL5"/>
<dbReference type="Gene3D" id="3.40.50.300">
    <property type="entry name" value="P-loop containing nucleotide triphosphate hydrolases"/>
    <property type="match status" value="1"/>
</dbReference>
<proteinExistence type="inferred from homology"/>
<evidence type="ECO:0000313" key="6">
    <source>
        <dbReference type="EnsemblPlants" id="Solyc11g028183.1.1"/>
    </source>
</evidence>
<dbReference type="EnsemblPlants" id="Solyc11g028183.1.1">
    <property type="protein sequence ID" value="Solyc11g028183.1.1"/>
    <property type="gene ID" value="Solyc11g028183.1"/>
</dbReference>
<dbReference type="PANTHER" id="PTHR11088:SF73">
    <property type="entry name" value="PHOSPHORIBULOKINASE_URIDINE KINASE DOMAIN-CONTAINING PROTEIN"/>
    <property type="match status" value="1"/>
</dbReference>
<keyword evidence="4" id="KW-0547">Nucleotide-binding</keyword>
<dbReference type="STRING" id="4081.A0A3Q7IUL5"/>
<evidence type="ECO:0000256" key="3">
    <source>
        <dbReference type="ARBA" id="ARBA00022712"/>
    </source>
</evidence>
<evidence type="ECO:0000256" key="1">
    <source>
        <dbReference type="ARBA" id="ARBA00005842"/>
    </source>
</evidence>
<evidence type="ECO:0000313" key="7">
    <source>
        <dbReference type="Proteomes" id="UP000004994"/>
    </source>
</evidence>
<evidence type="ECO:0000256" key="4">
    <source>
        <dbReference type="ARBA" id="ARBA00022741"/>
    </source>
</evidence>
<evidence type="ECO:0000256" key="2">
    <source>
        <dbReference type="ARBA" id="ARBA00022679"/>
    </source>
</evidence>
<keyword evidence="5" id="KW-0067">ATP-binding</keyword>
<organism evidence="6">
    <name type="scientific">Solanum lycopersicum</name>
    <name type="common">Tomato</name>
    <name type="synonym">Lycopersicon esculentum</name>
    <dbReference type="NCBI Taxonomy" id="4081"/>
    <lineage>
        <taxon>Eukaryota</taxon>
        <taxon>Viridiplantae</taxon>
        <taxon>Streptophyta</taxon>
        <taxon>Embryophyta</taxon>
        <taxon>Tracheophyta</taxon>
        <taxon>Spermatophyta</taxon>
        <taxon>Magnoliopsida</taxon>
        <taxon>eudicotyledons</taxon>
        <taxon>Gunneridae</taxon>
        <taxon>Pentapetalae</taxon>
        <taxon>asterids</taxon>
        <taxon>lamiids</taxon>
        <taxon>Solanales</taxon>
        <taxon>Solanaceae</taxon>
        <taxon>Solanoideae</taxon>
        <taxon>Solaneae</taxon>
        <taxon>Solanum</taxon>
        <taxon>Solanum subgen. Lycopersicon</taxon>
    </lineage>
</organism>
<comment type="similarity">
    <text evidence="1">Belongs to the IPP transferase family.</text>
</comment>
<evidence type="ECO:0000256" key="5">
    <source>
        <dbReference type="ARBA" id="ARBA00022840"/>
    </source>
</evidence>
<evidence type="ECO:0008006" key="8">
    <source>
        <dbReference type="Google" id="ProtNLM"/>
    </source>
</evidence>
<dbReference type="InParanoid" id="A0A3Q7IUL5"/>